<feature type="domain" description="WAPL" evidence="3">
    <location>
        <begin position="607"/>
        <end position="1029"/>
    </location>
</feature>
<feature type="region of interest" description="Disordered" evidence="2">
    <location>
        <begin position="1"/>
        <end position="24"/>
    </location>
</feature>
<protein>
    <submittedName>
        <fullName evidence="4">(spotted green pufferfish) hypothetical protein</fullName>
    </submittedName>
</protein>
<organism evidence="4">
    <name type="scientific">Tetraodon nigroviridis</name>
    <name type="common">Spotted green pufferfish</name>
    <name type="synonym">Chelonodon nigroviridis</name>
    <dbReference type="NCBI Taxonomy" id="99883"/>
    <lineage>
        <taxon>Eukaryota</taxon>
        <taxon>Metazoa</taxon>
        <taxon>Chordata</taxon>
        <taxon>Craniata</taxon>
        <taxon>Vertebrata</taxon>
        <taxon>Euteleostomi</taxon>
        <taxon>Actinopterygii</taxon>
        <taxon>Neopterygii</taxon>
        <taxon>Teleostei</taxon>
        <taxon>Neoteleostei</taxon>
        <taxon>Acanthomorphata</taxon>
        <taxon>Eupercaria</taxon>
        <taxon>Tetraodontiformes</taxon>
        <taxon>Tetradontoidea</taxon>
        <taxon>Tetraodontidae</taxon>
        <taxon>Tetraodon</taxon>
    </lineage>
</organism>
<feature type="compositionally biased region" description="Acidic residues" evidence="2">
    <location>
        <begin position="403"/>
        <end position="414"/>
    </location>
</feature>
<dbReference type="InterPro" id="IPR012502">
    <property type="entry name" value="WAPL_dom"/>
</dbReference>
<feature type="compositionally biased region" description="Basic and acidic residues" evidence="2">
    <location>
        <begin position="346"/>
        <end position="364"/>
    </location>
</feature>
<evidence type="ECO:0000256" key="1">
    <source>
        <dbReference type="ARBA" id="ARBA00006854"/>
    </source>
</evidence>
<feature type="compositionally biased region" description="Basic residues" evidence="2">
    <location>
        <begin position="418"/>
        <end position="428"/>
    </location>
</feature>
<comment type="similarity">
    <text evidence="1">Belongs to the WAPL family.</text>
</comment>
<feature type="compositionally biased region" description="Low complexity" evidence="2">
    <location>
        <begin position="257"/>
        <end position="282"/>
    </location>
</feature>
<dbReference type="InterPro" id="IPR011989">
    <property type="entry name" value="ARM-like"/>
</dbReference>
<feature type="compositionally biased region" description="Basic and acidic residues" evidence="2">
    <location>
        <begin position="440"/>
        <end position="457"/>
    </location>
</feature>
<proteinExistence type="inferred from homology"/>
<feature type="non-terminal residue" evidence="4">
    <location>
        <position position="1"/>
    </location>
</feature>
<dbReference type="OrthoDB" id="78088at2759"/>
<evidence type="ECO:0000313" key="4">
    <source>
        <dbReference type="EMBL" id="CAF90040.1"/>
    </source>
</evidence>
<gene>
    <name evidence="4" type="ORF">GSTENG00004110001</name>
</gene>
<feature type="compositionally biased region" description="Basic and acidic residues" evidence="2">
    <location>
        <begin position="566"/>
        <end position="576"/>
    </location>
</feature>
<dbReference type="PROSITE" id="PS51271">
    <property type="entry name" value="WAPL"/>
    <property type="match status" value="1"/>
</dbReference>
<accession>Q4TAP2</accession>
<dbReference type="Pfam" id="PF07814">
    <property type="entry name" value="WAPL"/>
    <property type="match status" value="1"/>
</dbReference>
<feature type="compositionally biased region" description="Low complexity" evidence="2">
    <location>
        <begin position="118"/>
        <end position="135"/>
    </location>
</feature>
<feature type="region of interest" description="Disordered" evidence="2">
    <location>
        <begin position="50"/>
        <end position="512"/>
    </location>
</feature>
<dbReference type="InterPro" id="IPR039874">
    <property type="entry name" value="WAPL"/>
</dbReference>
<dbReference type="KEGG" id="tng:GSTEN00004110G001"/>
<evidence type="ECO:0000259" key="3">
    <source>
        <dbReference type="PROSITE" id="PS51271"/>
    </source>
</evidence>
<dbReference type="PANTHER" id="PTHR22100:SF13">
    <property type="entry name" value="WINGS APART-LIKE PROTEIN HOMOLOG"/>
    <property type="match status" value="1"/>
</dbReference>
<feature type="compositionally biased region" description="Low complexity" evidence="2">
    <location>
        <begin position="319"/>
        <end position="336"/>
    </location>
</feature>
<dbReference type="AlphaFoldDB" id="Q4TAP2"/>
<reference evidence="4" key="1">
    <citation type="journal article" date="2004" name="Nature">
        <title>Genome duplication in the teleost fish Tetraodon nigroviridis reveals the early vertebrate proto-karyotype.</title>
        <authorList>
            <person name="Jaillon O."/>
            <person name="Aury J.-M."/>
            <person name="Brunet F."/>
            <person name="Petit J.-L."/>
            <person name="Stange-Thomann N."/>
            <person name="Mauceli E."/>
            <person name="Bouneau L."/>
            <person name="Fischer C."/>
            <person name="Ozouf-Costaz C."/>
            <person name="Bernot A."/>
            <person name="Nicaud S."/>
            <person name="Jaffe D."/>
            <person name="Fisher S."/>
            <person name="Lutfalla G."/>
            <person name="Dossat C."/>
            <person name="Segurens B."/>
            <person name="Dasilva C."/>
            <person name="Salanoubat M."/>
            <person name="Levy M."/>
            <person name="Boudet N."/>
            <person name="Castellano S."/>
            <person name="Anthouard V."/>
            <person name="Jubin C."/>
            <person name="Castelli V."/>
            <person name="Katinka M."/>
            <person name="Vacherie B."/>
            <person name="Biemont C."/>
            <person name="Skalli Z."/>
            <person name="Cattolico L."/>
            <person name="Poulain J."/>
            <person name="De Berardinis V."/>
            <person name="Cruaud C."/>
            <person name="Duprat S."/>
            <person name="Brottier P."/>
            <person name="Coutanceau J.-P."/>
            <person name="Gouzy J."/>
            <person name="Parra G."/>
            <person name="Lardier G."/>
            <person name="Chapple C."/>
            <person name="McKernan K.J."/>
            <person name="McEwan P."/>
            <person name="Bosak S."/>
            <person name="Kellis M."/>
            <person name="Volff J.-N."/>
            <person name="Guigo R."/>
            <person name="Zody M.C."/>
            <person name="Mesirov J."/>
            <person name="Lindblad-Toh K."/>
            <person name="Birren B."/>
            <person name="Nusbaum C."/>
            <person name="Kahn D."/>
            <person name="Robinson-Rechavi M."/>
            <person name="Laudet V."/>
            <person name="Schachter V."/>
            <person name="Quetier F."/>
            <person name="Saurin W."/>
            <person name="Scarpelli C."/>
            <person name="Wincker P."/>
            <person name="Lander E.S."/>
            <person name="Weissenbach J."/>
            <person name="Roest Crollius H."/>
        </authorList>
    </citation>
    <scope>NUCLEOTIDE SEQUENCE [LARGE SCALE GENOMIC DNA]</scope>
</reference>
<dbReference type="EMBL" id="CAAE01007273">
    <property type="protein sequence ID" value="CAF90040.1"/>
    <property type="molecule type" value="Genomic_DNA"/>
</dbReference>
<feature type="non-terminal residue" evidence="4">
    <location>
        <position position="1029"/>
    </location>
</feature>
<reference evidence="4" key="2">
    <citation type="submission" date="2004-02" db="EMBL/GenBank/DDBJ databases">
        <authorList>
            <consortium name="Genoscope"/>
            <consortium name="Whitehead Institute Centre for Genome Research"/>
        </authorList>
    </citation>
    <scope>NUCLEOTIDE SEQUENCE</scope>
</reference>
<name>Q4TAP2_TETNG</name>
<sequence length="1029" mass="112927">EYDPDATMTSRFGKTYSRKGGEGTSKFDEVLATKRGTLSTKWGDTTYKAKVSSKRVGAPKSDSVLAGKRPRSSGPGLDDPFGFDSDEESKPVSSRSGDGGSDPSASVLLTPTVLTGKSGQSSSSQNQHSYSWYQNASESDKKPLAQTTTLKTGSKAESAYDSWDVIMGLRSPSPSQEPRNPAPTLSWASAGAAAVSRERHEKAPSPLQLESPGESEDLEPDFFIETSDFSRTTSASSSPPPVRNSNCRTYRRPNKQGSVNASDSGDSSSAVVVPTDGGVRSAGRGGGRGRTRDYTVLHPSSMSRCNVTIHERAVEEFSTDATPPSGSSSAGSGSTSELVETGWQRKKTEQNTRFKQTKSKDTKLDLFGFDDVDAHQDDGSNSGGDPHAEGGSSYKIKYFGFDDMSDSDGGEEDAAGFKRSKQRRRVKKAAVTMETPEIVVEDKPDVDPPDPFEKLETRQSPSAKEKKKNSERQEHKARAEVLDFSEDGLRVVAGAPRRPPQGKPAEKNPDTFRRIFSAHKKSPTKAVYNARHWTLDSEDEPPPQSSLFSRPQAKPEAASAGGSSKEPSDAQKDDGVFKAPPPPPKVTKCVTVPTDLYQDQVTALKCRKEHKELYTVVQHVKHFNDVVEFGENQEFTDDFEYLNTGLKCGQPLNTRCLSVISLATRCAMPGFRMHLRARGKVAQVFKTLNDAPQHPVKTQLDLGSPDPKNLALCTASLMYILSRDRLNMDLDRSCLELMIRLLELDQDRGGGASVDCNLQFSAREIAKMKEKIRKLCDTVHNKHLDLENITTGHLAMETLLSLTSKRAGDWFKEELRLLGGLDHIVDKVKECVENLNQEEDKEKLVSSLWGAERCLRVLESVTVHNPENQSYLIAYKDSSLIVSSSKALNRCEQMIQRYSREMSSDWSAVGKAVEDCMKAVIGVLLNLTHDNEWGSTKTGEQEDLIMTALNCVLKVPQLFPQERRFDIRVLGLGLLINLVEYSARNKYCLMEMEMEGGQVPFNSTVLLSPPHADLSSSGPLSAIAALVQV</sequence>
<evidence type="ECO:0000256" key="2">
    <source>
        <dbReference type="SAM" id="MobiDB-lite"/>
    </source>
</evidence>
<feature type="compositionally biased region" description="Low complexity" evidence="2">
    <location>
        <begin position="226"/>
        <end position="237"/>
    </location>
</feature>
<dbReference type="PANTHER" id="PTHR22100">
    <property type="entry name" value="WINGS APART-LIKE PROTEIN HOMOLOG"/>
    <property type="match status" value="1"/>
</dbReference>
<dbReference type="Gene3D" id="1.25.10.10">
    <property type="entry name" value="Leucine-rich Repeat Variant"/>
    <property type="match status" value="1"/>
</dbReference>
<feature type="compositionally biased region" description="Acidic residues" evidence="2">
    <location>
        <begin position="213"/>
        <end position="222"/>
    </location>
</feature>
<feature type="compositionally biased region" description="Basic and acidic residues" evidence="2">
    <location>
        <begin position="468"/>
        <end position="481"/>
    </location>
</feature>
<feature type="compositionally biased region" description="Low complexity" evidence="2">
    <location>
        <begin position="91"/>
        <end position="107"/>
    </location>
</feature>
<comment type="caution">
    <text evidence="4">The sequence shown here is derived from an EMBL/GenBank/DDBJ whole genome shotgun (WGS) entry which is preliminary data.</text>
</comment>
<feature type="region of interest" description="Disordered" evidence="2">
    <location>
        <begin position="534"/>
        <end position="585"/>
    </location>
</feature>
<dbReference type="InterPro" id="IPR022771">
    <property type="entry name" value="WAPL_C"/>
</dbReference>